<reference evidence="2 3" key="1">
    <citation type="submission" date="2017-09" db="EMBL/GenBank/DDBJ databases">
        <title>Depth-based differentiation of microbial function through sediment-hosted aquifers and enrichment of novel symbionts in the deep terrestrial subsurface.</title>
        <authorList>
            <person name="Probst A.J."/>
            <person name="Ladd B."/>
            <person name="Jarett J.K."/>
            <person name="Geller-Mcgrath D.E."/>
            <person name="Sieber C.M."/>
            <person name="Emerson J.B."/>
            <person name="Anantharaman K."/>
            <person name="Thomas B.C."/>
            <person name="Malmstrom R."/>
            <person name="Stieglmeier M."/>
            <person name="Klingl A."/>
            <person name="Woyke T."/>
            <person name="Ryan C.M."/>
            <person name="Banfield J.F."/>
        </authorList>
    </citation>
    <scope>NUCLEOTIDE SEQUENCE [LARGE SCALE GENOMIC DNA]</scope>
    <source>
        <strain evidence="2">CG11_big_fil_rev_8_21_14_0_20_39_34</strain>
    </source>
</reference>
<feature type="compositionally biased region" description="Polar residues" evidence="1">
    <location>
        <begin position="117"/>
        <end position="126"/>
    </location>
</feature>
<accession>A0A2H0N6B1</accession>
<name>A0A2H0N6B1_9BACT</name>
<feature type="region of interest" description="Disordered" evidence="1">
    <location>
        <begin position="60"/>
        <end position="126"/>
    </location>
</feature>
<evidence type="ECO:0000313" key="3">
    <source>
        <dbReference type="Proteomes" id="UP000229600"/>
    </source>
</evidence>
<comment type="caution">
    <text evidence="2">The sequence shown here is derived from an EMBL/GenBank/DDBJ whole genome shotgun (WGS) entry which is preliminary data.</text>
</comment>
<feature type="compositionally biased region" description="Basic and acidic residues" evidence="1">
    <location>
        <begin position="96"/>
        <end position="106"/>
    </location>
</feature>
<sequence length="126" mass="13363">MVDRFGLLFWRVVGEAVHGRLRVGEGENASQHDGHETHGEHLRCRLDPVVFAHLVDGVSAEGQAPDEDPLAPLSGRETARFGAVDRGGTEPPPVEDGGHEDGHGDQDGQGAAHGSAFPTNQKRSSS</sequence>
<protein>
    <submittedName>
        <fullName evidence="2">Uncharacterized protein</fullName>
    </submittedName>
</protein>
<dbReference type="AlphaFoldDB" id="A0A2H0N6B1"/>
<evidence type="ECO:0000256" key="1">
    <source>
        <dbReference type="SAM" id="MobiDB-lite"/>
    </source>
</evidence>
<dbReference type="EMBL" id="PCWN01000003">
    <property type="protein sequence ID" value="PIR04417.1"/>
    <property type="molecule type" value="Genomic_DNA"/>
</dbReference>
<organism evidence="2 3">
    <name type="scientific">Candidatus Magasanikbacteria bacterium CG11_big_fil_rev_8_21_14_0_20_39_34</name>
    <dbReference type="NCBI Taxonomy" id="1974653"/>
    <lineage>
        <taxon>Bacteria</taxon>
        <taxon>Candidatus Magasanikiibacteriota</taxon>
    </lineage>
</organism>
<evidence type="ECO:0000313" key="2">
    <source>
        <dbReference type="EMBL" id="PIR04417.1"/>
    </source>
</evidence>
<gene>
    <name evidence="2" type="ORF">COV59_01050</name>
</gene>
<dbReference type="Proteomes" id="UP000229600">
    <property type="component" value="Unassembled WGS sequence"/>
</dbReference>
<proteinExistence type="predicted"/>